<feature type="transmembrane region" description="Helical" evidence="11">
    <location>
        <begin position="94"/>
        <end position="116"/>
    </location>
</feature>
<evidence type="ECO:0000256" key="1">
    <source>
        <dbReference type="ARBA" id="ARBA00004141"/>
    </source>
</evidence>
<evidence type="ECO:0000256" key="5">
    <source>
        <dbReference type="ARBA" id="ARBA00022826"/>
    </source>
</evidence>
<dbReference type="InterPro" id="IPR013099">
    <property type="entry name" value="K_chnl_dom"/>
</dbReference>
<dbReference type="InterPro" id="IPR027359">
    <property type="entry name" value="Volt_channel_dom_sf"/>
</dbReference>
<gene>
    <name evidence="13" type="ORF">RM53_11130</name>
</gene>
<dbReference type="PANTHER" id="PTHR10027:SF10">
    <property type="entry name" value="SLOWPOKE 2, ISOFORM D"/>
    <property type="match status" value="1"/>
</dbReference>
<feature type="transmembrane region" description="Helical" evidence="11">
    <location>
        <begin position="33"/>
        <end position="53"/>
    </location>
</feature>
<keyword evidence="3" id="KW-0633">Potassium transport</keyword>
<evidence type="ECO:0000313" key="13">
    <source>
        <dbReference type="EMBL" id="KIC56907.1"/>
    </source>
</evidence>
<dbReference type="Proteomes" id="UP000031166">
    <property type="component" value="Unassembled WGS sequence"/>
</dbReference>
<comment type="subcellular location">
    <subcellularLocation>
        <location evidence="1">Membrane</location>
        <topology evidence="1">Multi-pass membrane protein</topology>
    </subcellularLocation>
</comment>
<dbReference type="InterPro" id="IPR047871">
    <property type="entry name" value="K_chnl_Slo-like"/>
</dbReference>
<sequence>MSQTETDLKDNGLRLRARLRYLYHGSQPAAVKFRLTVIVIDLAIIGFFLAAPILKNMGWAFYALDYFIAAILALDLAARAYAYANIKDWLKRPIVWVDLFVLATLLFPAWLFNLGFLRMLRLWTLLNSDFFWRTVGARFDDTRVEGIARALANLITFVFVATGFVYATFRGHDGIVGYVDALYFTVATLTTTGFGDVTLPGPWGRLLSIAVMLVGITLFLRLAQALIRPHKVHFPCDRCGLQNHDPDAVHCKACGKLLCIPDEG</sequence>
<reference evidence="13 14" key="1">
    <citation type="submission" date="2014-12" db="EMBL/GenBank/DDBJ databases">
        <title>Genome sequencing of Brevundimonas nasdae TPW30.</title>
        <authorList>
            <person name="Tan P.W."/>
            <person name="Chan K.-G."/>
        </authorList>
    </citation>
    <scope>NUCLEOTIDE SEQUENCE [LARGE SCALE GENOMIC DNA]</scope>
    <source>
        <strain evidence="13 14">TPW30</strain>
    </source>
</reference>
<keyword evidence="5" id="KW-0631">Potassium channel</keyword>
<evidence type="ECO:0000256" key="10">
    <source>
        <dbReference type="ARBA" id="ARBA00023303"/>
    </source>
</evidence>
<evidence type="ECO:0000256" key="11">
    <source>
        <dbReference type="SAM" id="Phobius"/>
    </source>
</evidence>
<feature type="transmembrane region" description="Helical" evidence="11">
    <location>
        <begin position="59"/>
        <end position="82"/>
    </location>
</feature>
<feature type="transmembrane region" description="Helical" evidence="11">
    <location>
        <begin position="206"/>
        <end position="223"/>
    </location>
</feature>
<keyword evidence="8" id="KW-0406">Ion transport</keyword>
<keyword evidence="7 11" id="KW-1133">Transmembrane helix</keyword>
<protein>
    <submittedName>
        <fullName evidence="13">Ion transporter</fullName>
    </submittedName>
</protein>
<dbReference type="AlphaFoldDB" id="A0A0B4CK84"/>
<keyword evidence="2" id="KW-0813">Transport</keyword>
<dbReference type="Gene3D" id="1.10.287.70">
    <property type="match status" value="1"/>
</dbReference>
<dbReference type="STRING" id="172043.RM53_11130"/>
<feature type="transmembrane region" description="Helical" evidence="11">
    <location>
        <begin position="147"/>
        <end position="168"/>
    </location>
</feature>
<name>A0A0B4CK84_9CAUL</name>
<dbReference type="InterPro" id="IPR003938">
    <property type="entry name" value="K_chnl_volt-dep_EAG/ELK/ERG"/>
</dbReference>
<feature type="domain" description="Potassium channel" evidence="12">
    <location>
        <begin position="156"/>
        <end position="226"/>
    </location>
</feature>
<keyword evidence="6" id="KW-0630">Potassium</keyword>
<evidence type="ECO:0000256" key="8">
    <source>
        <dbReference type="ARBA" id="ARBA00023065"/>
    </source>
</evidence>
<dbReference type="Pfam" id="PF07885">
    <property type="entry name" value="Ion_trans_2"/>
    <property type="match status" value="1"/>
</dbReference>
<comment type="caution">
    <text evidence="13">The sequence shown here is derived from an EMBL/GenBank/DDBJ whole genome shotgun (WGS) entry which is preliminary data.</text>
</comment>
<evidence type="ECO:0000256" key="3">
    <source>
        <dbReference type="ARBA" id="ARBA00022538"/>
    </source>
</evidence>
<dbReference type="PANTHER" id="PTHR10027">
    <property type="entry name" value="CALCIUM-ACTIVATED POTASSIUM CHANNEL ALPHA CHAIN"/>
    <property type="match status" value="1"/>
</dbReference>
<dbReference type="EMBL" id="JWSY01000019">
    <property type="protein sequence ID" value="KIC56907.1"/>
    <property type="molecule type" value="Genomic_DNA"/>
</dbReference>
<dbReference type="SUPFAM" id="SSF81324">
    <property type="entry name" value="Voltage-gated potassium channels"/>
    <property type="match status" value="1"/>
</dbReference>
<dbReference type="GO" id="GO:0005249">
    <property type="term" value="F:voltage-gated potassium channel activity"/>
    <property type="evidence" value="ECO:0007669"/>
    <property type="project" value="InterPro"/>
</dbReference>
<accession>A0A0B4CK84</accession>
<evidence type="ECO:0000259" key="12">
    <source>
        <dbReference type="Pfam" id="PF07885"/>
    </source>
</evidence>
<feature type="transmembrane region" description="Helical" evidence="11">
    <location>
        <begin position="175"/>
        <end position="194"/>
    </location>
</feature>
<keyword evidence="9 11" id="KW-0472">Membrane</keyword>
<dbReference type="PRINTS" id="PR01463">
    <property type="entry name" value="EAGCHANLFMLY"/>
</dbReference>
<keyword evidence="10" id="KW-0407">Ion channel</keyword>
<evidence type="ECO:0000256" key="9">
    <source>
        <dbReference type="ARBA" id="ARBA00023136"/>
    </source>
</evidence>
<keyword evidence="4 11" id="KW-0812">Transmembrane</keyword>
<evidence type="ECO:0000256" key="2">
    <source>
        <dbReference type="ARBA" id="ARBA00022448"/>
    </source>
</evidence>
<evidence type="ECO:0000313" key="14">
    <source>
        <dbReference type="Proteomes" id="UP000031166"/>
    </source>
</evidence>
<proteinExistence type="predicted"/>
<dbReference type="GO" id="GO:0016020">
    <property type="term" value="C:membrane"/>
    <property type="evidence" value="ECO:0007669"/>
    <property type="project" value="UniProtKB-SubCell"/>
</dbReference>
<evidence type="ECO:0000256" key="6">
    <source>
        <dbReference type="ARBA" id="ARBA00022958"/>
    </source>
</evidence>
<evidence type="ECO:0000256" key="7">
    <source>
        <dbReference type="ARBA" id="ARBA00022989"/>
    </source>
</evidence>
<dbReference type="Gene3D" id="1.20.120.350">
    <property type="entry name" value="Voltage-gated potassium channels. Chain C"/>
    <property type="match status" value="1"/>
</dbReference>
<dbReference type="RefSeq" id="WP_039246779.1">
    <property type="nucleotide sequence ID" value="NZ_JWSY01000019.1"/>
</dbReference>
<organism evidence="13 14">
    <name type="scientific">Brevundimonas nasdae</name>
    <dbReference type="NCBI Taxonomy" id="172043"/>
    <lineage>
        <taxon>Bacteria</taxon>
        <taxon>Pseudomonadati</taxon>
        <taxon>Pseudomonadota</taxon>
        <taxon>Alphaproteobacteria</taxon>
        <taxon>Caulobacterales</taxon>
        <taxon>Caulobacteraceae</taxon>
        <taxon>Brevundimonas</taxon>
    </lineage>
</organism>
<evidence type="ECO:0000256" key="4">
    <source>
        <dbReference type="ARBA" id="ARBA00022692"/>
    </source>
</evidence>